<name>A0A0N4U2Z3_DRAME</name>
<reference evidence="6 8" key="2">
    <citation type="submission" date="2018-11" db="EMBL/GenBank/DDBJ databases">
        <authorList>
            <consortium name="Pathogen Informatics"/>
        </authorList>
    </citation>
    <scope>NUCLEOTIDE SEQUENCE [LARGE SCALE GENOMIC DNA]</scope>
</reference>
<feature type="region of interest" description="Disordered" evidence="4">
    <location>
        <begin position="649"/>
        <end position="679"/>
    </location>
</feature>
<dbReference type="WBParaSite" id="DME_0000107401-mRNA-1">
    <property type="protein sequence ID" value="DME_0000107401-mRNA-1"/>
    <property type="gene ID" value="DME_0000107401"/>
</dbReference>
<organism evidence="7 9">
    <name type="scientific">Dracunculus medinensis</name>
    <name type="common">Guinea worm</name>
    <dbReference type="NCBI Taxonomy" id="318479"/>
    <lineage>
        <taxon>Eukaryota</taxon>
        <taxon>Metazoa</taxon>
        <taxon>Ecdysozoa</taxon>
        <taxon>Nematoda</taxon>
        <taxon>Chromadorea</taxon>
        <taxon>Rhabditida</taxon>
        <taxon>Spirurina</taxon>
        <taxon>Dracunculoidea</taxon>
        <taxon>Dracunculidae</taxon>
        <taxon>Dracunculus</taxon>
    </lineage>
</organism>
<dbReference type="Pfam" id="PF05178">
    <property type="entry name" value="Kri1"/>
    <property type="match status" value="1"/>
</dbReference>
<gene>
    <name evidence="6" type="ORF">DME_LOCUS5434</name>
</gene>
<dbReference type="PANTHER" id="PTHR14490">
    <property type="entry name" value="ZINC FINGER, ZZ TYPE"/>
    <property type="match status" value="1"/>
</dbReference>
<dbReference type="STRING" id="318479.A0A0N4U2Z3"/>
<evidence type="ECO:0000313" key="8">
    <source>
        <dbReference type="Proteomes" id="UP000274756"/>
    </source>
</evidence>
<evidence type="ECO:0000313" key="7">
    <source>
        <dbReference type="Proteomes" id="UP000038040"/>
    </source>
</evidence>
<evidence type="ECO:0000313" key="9">
    <source>
        <dbReference type="WBParaSite" id="DME_0000107401-mRNA-1"/>
    </source>
</evidence>
<reference evidence="9" key="1">
    <citation type="submission" date="2017-02" db="UniProtKB">
        <authorList>
            <consortium name="WormBaseParasite"/>
        </authorList>
    </citation>
    <scope>IDENTIFICATION</scope>
</reference>
<dbReference type="GO" id="GO:0005730">
    <property type="term" value="C:nucleolus"/>
    <property type="evidence" value="ECO:0007669"/>
    <property type="project" value="TreeGrafter"/>
</dbReference>
<feature type="compositionally biased region" description="Polar residues" evidence="4">
    <location>
        <begin position="667"/>
        <end position="679"/>
    </location>
</feature>
<dbReference type="Pfam" id="PF12936">
    <property type="entry name" value="Kri1_C"/>
    <property type="match status" value="1"/>
</dbReference>
<sequence length="737" mass="86789">MVKLSRISSGTISCKVEAHDIEYTDMSRKVLLDLDIGDGEGQNQIGINRDYAERYDNWRRLEEMQKLKDKYGDDAGSSSDDSTSSEEPVFWTKVHERNFLKTLSALKSHDPKIYTNAQFFNEEQEEEETKELSSSSAVSNRYKKKKAGPMYLKDYERKLIIEKDGLLSDDDEEKPMKPEGYYDQQEKIKQELKAALKDLSDSDDDNDGNDESLLTKRIKSDTEKKREDDEYYEWLKGQKEGTSGFEDLSGLRKYWDSADLNDEEKFLRDFLLEKKFEENEDDEIPTYEAITSIDEDEKELDRATEFEKKYNFRYEEPDNDFIKQYPRTIKQSIRKKDDKRKLKRIAHRERKQQEKEIKKNEIRELKTMKKKEIEEKLRKLKQLAGDDELPLNIDDLEADFNPAEYDKRMKELFNNQYYDKGDEHEEKPEFSGISDDSTDESDYDNFDVNTANIESNDLHTFDKSISVVDDGKIECREKALSRRKRKRNSKFVEAVMKKKPVYDPSEKTFEEYFNEYYALNYEDIIGDGLVTRFKYRNVPANNFGLTVQEILEADDRQLNAWASLKKATAYRSDAEEYYDIQAYAKKALNTFKKERIFATDFGGFSPFFLLQCFISSNGNEKLSKNKKRREKLRQNQQFDSHKMVQELSKASNEEESKIQKSHKSGEYENSTNFGSNKQLTITNGVSSHKLRRRKKNRKISVINGLQEIGDERLRAYGVNPKKFRNKLRYVTRNNGEY</sequence>
<feature type="region of interest" description="Disordered" evidence="4">
    <location>
        <begin position="166"/>
        <end position="185"/>
    </location>
</feature>
<keyword evidence="3" id="KW-0175">Coiled coil</keyword>
<feature type="region of interest" description="Disordered" evidence="4">
    <location>
        <begin position="195"/>
        <end position="229"/>
    </location>
</feature>
<feature type="compositionally biased region" description="Basic and acidic residues" evidence="4">
    <location>
        <begin position="218"/>
        <end position="228"/>
    </location>
</feature>
<dbReference type="EMBL" id="UYYG01001152">
    <property type="protein sequence ID" value="VDN55461.1"/>
    <property type="molecule type" value="Genomic_DNA"/>
</dbReference>
<feature type="compositionally biased region" description="Acidic residues" evidence="4">
    <location>
        <begin position="436"/>
        <end position="445"/>
    </location>
</feature>
<evidence type="ECO:0000259" key="5">
    <source>
        <dbReference type="Pfam" id="PF12936"/>
    </source>
</evidence>
<keyword evidence="8" id="KW-1185">Reference proteome</keyword>
<proteinExistence type="inferred from homology"/>
<protein>
    <recommendedName>
        <fullName evidence="2">Protein KRI1 homolog</fullName>
    </recommendedName>
</protein>
<evidence type="ECO:0000256" key="2">
    <source>
        <dbReference type="ARBA" id="ARBA00017294"/>
    </source>
</evidence>
<accession>A0A0N4U2Z3</accession>
<dbReference type="GO" id="GO:0000447">
    <property type="term" value="P:endonucleolytic cleavage in ITS1 to separate SSU-rRNA from 5.8S rRNA and LSU-rRNA from tricistronic rRNA transcript (SSU-rRNA, 5.8S rRNA, LSU-rRNA)"/>
    <property type="evidence" value="ECO:0007669"/>
    <property type="project" value="TreeGrafter"/>
</dbReference>
<evidence type="ECO:0000256" key="4">
    <source>
        <dbReference type="SAM" id="MobiDB-lite"/>
    </source>
</evidence>
<feature type="coiled-coil region" evidence="3">
    <location>
        <begin position="343"/>
        <end position="383"/>
    </location>
</feature>
<comment type="similarity">
    <text evidence="1">Belongs to the KRI1 family.</text>
</comment>
<dbReference type="PANTHER" id="PTHR14490:SF5">
    <property type="entry name" value="PROTEIN KRI1 HOMOLOG"/>
    <property type="match status" value="1"/>
</dbReference>
<feature type="region of interest" description="Disordered" evidence="4">
    <location>
        <begin position="420"/>
        <end position="447"/>
    </location>
</feature>
<dbReference type="InterPro" id="IPR024626">
    <property type="entry name" value="Kri1-like_C"/>
</dbReference>
<dbReference type="InterPro" id="IPR018034">
    <property type="entry name" value="Kri1"/>
</dbReference>
<dbReference type="Proteomes" id="UP000038040">
    <property type="component" value="Unplaced"/>
</dbReference>
<dbReference type="GO" id="GO:0030686">
    <property type="term" value="C:90S preribosome"/>
    <property type="evidence" value="ECO:0007669"/>
    <property type="project" value="TreeGrafter"/>
</dbReference>
<dbReference type="OrthoDB" id="10252032at2759"/>
<dbReference type="Proteomes" id="UP000274756">
    <property type="component" value="Unassembled WGS sequence"/>
</dbReference>
<feature type="compositionally biased region" description="Basic and acidic residues" evidence="4">
    <location>
        <begin position="651"/>
        <end position="666"/>
    </location>
</feature>
<feature type="domain" description="Kri1-like C-terminal" evidence="5">
    <location>
        <begin position="507"/>
        <end position="594"/>
    </location>
</feature>
<feature type="compositionally biased region" description="Basic and acidic residues" evidence="4">
    <location>
        <begin position="420"/>
        <end position="429"/>
    </location>
</feature>
<evidence type="ECO:0000313" key="6">
    <source>
        <dbReference type="EMBL" id="VDN55461.1"/>
    </source>
</evidence>
<evidence type="ECO:0000256" key="3">
    <source>
        <dbReference type="SAM" id="Coils"/>
    </source>
</evidence>
<evidence type="ECO:0000256" key="1">
    <source>
        <dbReference type="ARBA" id="ARBA00007473"/>
    </source>
</evidence>
<feature type="compositionally biased region" description="Acidic residues" evidence="4">
    <location>
        <begin position="201"/>
        <end position="210"/>
    </location>
</feature>
<dbReference type="AlphaFoldDB" id="A0A0N4U2Z3"/>